<evidence type="ECO:0000256" key="11">
    <source>
        <dbReference type="ARBA" id="ARBA00048462"/>
    </source>
</evidence>
<sequence length="303" mass="31193">MRSLVAPGQGSQSAGMLTPWLAIPGAAERVATWSEQTGLDLEHLGTSASAEEVTDTAVAQPLIVAVGLLAWEKLRQDGFGIEADTLVAGHSIGELTAAAVAGVITADEAVQLAAVRGREMAKACAIAPSGMSALLGGDEEDVLARLDELDLVPANRNAKGQIVAAGSLAALEELKANPPHGARVRPLSVAGAFHTEHMATAREAVAAAVAELTPSDPLVALLSNADGEVVRSGADALTRIVNQVTSPVRWDLCQAKMRELGVDTLTELPPAGTLTAIAKRELAEVQTHAVKKVEDLALVAELG</sequence>
<dbReference type="Gene3D" id="3.40.366.10">
    <property type="entry name" value="Malonyl-Coenzyme A Acyl Carrier Protein, domain 2"/>
    <property type="match status" value="1"/>
</dbReference>
<dbReference type="FunFam" id="3.30.70.250:FF:000002">
    <property type="entry name" value="Malonyl CoA-ACP transacylase"/>
    <property type="match status" value="1"/>
</dbReference>
<evidence type="ECO:0000313" key="14">
    <source>
        <dbReference type="Proteomes" id="UP000002247"/>
    </source>
</evidence>
<dbReference type="InterPro" id="IPR016035">
    <property type="entry name" value="Acyl_Trfase/lysoPLipase"/>
</dbReference>
<accession>D6ZCY3</accession>
<dbReference type="GO" id="GO:0004314">
    <property type="term" value="F:[acyl-carrier-protein] S-malonyltransferase activity"/>
    <property type="evidence" value="ECO:0007669"/>
    <property type="project" value="UniProtKB-EC"/>
</dbReference>
<evidence type="ECO:0000256" key="4">
    <source>
        <dbReference type="ARBA" id="ARBA00018953"/>
    </source>
</evidence>
<evidence type="ECO:0000256" key="6">
    <source>
        <dbReference type="ARBA" id="ARBA00022679"/>
    </source>
</evidence>
<evidence type="ECO:0000256" key="9">
    <source>
        <dbReference type="ARBA" id="ARBA00023160"/>
    </source>
</evidence>
<dbReference type="GO" id="GO:0005829">
    <property type="term" value="C:cytosol"/>
    <property type="evidence" value="ECO:0007669"/>
    <property type="project" value="TreeGrafter"/>
</dbReference>
<dbReference type="Proteomes" id="UP000002247">
    <property type="component" value="Chromosome"/>
</dbReference>
<dbReference type="OrthoDB" id="3248271at2"/>
<dbReference type="PANTHER" id="PTHR42681">
    <property type="entry name" value="MALONYL-COA-ACYL CARRIER PROTEIN TRANSACYLASE, MITOCHONDRIAL"/>
    <property type="match status" value="1"/>
</dbReference>
<comment type="similarity">
    <text evidence="2">Belongs to the FabD family.</text>
</comment>
<dbReference type="Pfam" id="PF00698">
    <property type="entry name" value="Acyl_transf_1"/>
    <property type="match status" value="1"/>
</dbReference>
<dbReference type="HOGENOM" id="CLU_030558_1_2_11"/>
<keyword evidence="14" id="KW-1185">Reference proteome</keyword>
<dbReference type="SMART" id="SM00827">
    <property type="entry name" value="PKS_AT"/>
    <property type="match status" value="1"/>
</dbReference>
<dbReference type="AlphaFoldDB" id="D6ZCY3"/>
<evidence type="ECO:0000256" key="5">
    <source>
        <dbReference type="ARBA" id="ARBA00022516"/>
    </source>
</evidence>
<evidence type="ECO:0000256" key="3">
    <source>
        <dbReference type="ARBA" id="ARBA00013258"/>
    </source>
</evidence>
<organism evidence="13 14">
    <name type="scientific">Segniliparus rotundus (strain ATCC BAA-972 / CDC 1076 / CIP 108378 / DSM 44985 / JCM 13578)</name>
    <dbReference type="NCBI Taxonomy" id="640132"/>
    <lineage>
        <taxon>Bacteria</taxon>
        <taxon>Bacillati</taxon>
        <taxon>Actinomycetota</taxon>
        <taxon>Actinomycetes</taxon>
        <taxon>Mycobacteriales</taxon>
        <taxon>Segniliparaceae</taxon>
        <taxon>Segniliparus</taxon>
    </lineage>
</organism>
<feature type="domain" description="Malonyl-CoA:ACP transacylase (MAT)" evidence="12">
    <location>
        <begin position="5"/>
        <end position="302"/>
    </location>
</feature>
<dbReference type="eggNOG" id="COG0331">
    <property type="taxonomic scope" value="Bacteria"/>
</dbReference>
<evidence type="ECO:0000256" key="7">
    <source>
        <dbReference type="ARBA" id="ARBA00022832"/>
    </source>
</evidence>
<dbReference type="InterPro" id="IPR016036">
    <property type="entry name" value="Malonyl_transacylase_ACP-bd"/>
</dbReference>
<gene>
    <name evidence="13" type="ordered locus">Srot_2736</name>
</gene>
<evidence type="ECO:0000256" key="1">
    <source>
        <dbReference type="ARBA" id="ARBA00005194"/>
    </source>
</evidence>
<dbReference type="GO" id="GO:0006633">
    <property type="term" value="P:fatty acid biosynthetic process"/>
    <property type="evidence" value="ECO:0007669"/>
    <property type="project" value="UniProtKB-KW"/>
</dbReference>
<dbReference type="InterPro" id="IPR050858">
    <property type="entry name" value="Mal-CoA-ACP_Trans/PKS_FabD"/>
</dbReference>
<evidence type="ECO:0000256" key="10">
    <source>
        <dbReference type="ARBA" id="ARBA00023315"/>
    </source>
</evidence>
<evidence type="ECO:0000256" key="8">
    <source>
        <dbReference type="ARBA" id="ARBA00023098"/>
    </source>
</evidence>
<keyword evidence="10" id="KW-0012">Acyltransferase</keyword>
<evidence type="ECO:0000256" key="2">
    <source>
        <dbReference type="ARBA" id="ARBA00008217"/>
    </source>
</evidence>
<keyword evidence="8" id="KW-0443">Lipid metabolism</keyword>
<keyword evidence="5" id="KW-0444">Lipid biosynthesis</keyword>
<dbReference type="KEGG" id="srt:Srot_2736"/>
<dbReference type="InterPro" id="IPR014043">
    <property type="entry name" value="Acyl_transferase_dom"/>
</dbReference>
<name>D6ZCY3_SEGRD</name>
<dbReference type="InterPro" id="IPR001227">
    <property type="entry name" value="Ac_transferase_dom_sf"/>
</dbReference>
<proteinExistence type="inferred from homology"/>
<keyword evidence="6 13" id="KW-0808">Transferase</keyword>
<comment type="pathway">
    <text evidence="1">Lipid metabolism; fatty acid biosynthesis.</text>
</comment>
<keyword evidence="7" id="KW-0276">Fatty acid metabolism</keyword>
<comment type="catalytic activity">
    <reaction evidence="11">
        <text>holo-[ACP] + malonyl-CoA = malonyl-[ACP] + CoA</text>
        <dbReference type="Rhea" id="RHEA:41792"/>
        <dbReference type="Rhea" id="RHEA-COMP:9623"/>
        <dbReference type="Rhea" id="RHEA-COMP:9685"/>
        <dbReference type="ChEBI" id="CHEBI:57287"/>
        <dbReference type="ChEBI" id="CHEBI:57384"/>
        <dbReference type="ChEBI" id="CHEBI:64479"/>
        <dbReference type="ChEBI" id="CHEBI:78449"/>
        <dbReference type="EC" id="2.3.1.39"/>
    </reaction>
</comment>
<dbReference type="EC" id="2.3.1.39" evidence="3"/>
<evidence type="ECO:0000259" key="12">
    <source>
        <dbReference type="SMART" id="SM00827"/>
    </source>
</evidence>
<evidence type="ECO:0000313" key="13">
    <source>
        <dbReference type="EMBL" id="ADG99170.1"/>
    </source>
</evidence>
<dbReference type="SUPFAM" id="SSF52151">
    <property type="entry name" value="FabD/lysophospholipase-like"/>
    <property type="match status" value="1"/>
</dbReference>
<keyword evidence="9" id="KW-0275">Fatty acid biosynthesis</keyword>
<dbReference type="Gene3D" id="3.30.70.250">
    <property type="entry name" value="Malonyl-CoA ACP transacylase, ACP-binding"/>
    <property type="match status" value="1"/>
</dbReference>
<dbReference type="PANTHER" id="PTHR42681:SF1">
    <property type="entry name" value="MALONYL-COA-ACYL CARRIER PROTEIN TRANSACYLASE, MITOCHONDRIAL"/>
    <property type="match status" value="1"/>
</dbReference>
<dbReference type="STRING" id="640132.Srot_2736"/>
<reference evidence="13 14" key="1">
    <citation type="journal article" date="2010" name="Stand. Genomic Sci.">
        <title>Complete genome sequence of Segniliparus rotundus type strain (CDC 1076).</title>
        <authorList>
            <person name="Sikorski J."/>
            <person name="Lapidus A."/>
            <person name="Copeland A."/>
            <person name="Misra M."/>
            <person name="Glavina Del Rio T."/>
            <person name="Nolan M."/>
            <person name="Lucas S."/>
            <person name="Chen F."/>
            <person name="Tice H."/>
            <person name="Cheng J.F."/>
            <person name="Jando M."/>
            <person name="Schneider S."/>
            <person name="Bruce D."/>
            <person name="Goodwin L."/>
            <person name="Pitluck S."/>
            <person name="Liolios K."/>
            <person name="Mikhailova N."/>
            <person name="Pati A."/>
            <person name="Ivanova N."/>
            <person name="Mavromatis K."/>
            <person name="Chen A."/>
            <person name="Palaniappan K."/>
            <person name="Chertkov O."/>
            <person name="Land M."/>
            <person name="Hauser L."/>
            <person name="Chang Y.J."/>
            <person name="Jeffries C.D."/>
            <person name="Brettin T."/>
            <person name="Detter J.C."/>
            <person name="Han C."/>
            <person name="Rohde M."/>
            <person name="Goker M."/>
            <person name="Bristow J."/>
            <person name="Eisen J.A."/>
            <person name="Markowitz V."/>
            <person name="Hugenholtz P."/>
            <person name="Kyrpides N.C."/>
            <person name="Klenk H.P."/>
        </authorList>
    </citation>
    <scope>NUCLEOTIDE SEQUENCE [LARGE SCALE GENOMIC DNA]</scope>
    <source>
        <strain evidence="14">ATCC BAA-972 / CDC 1076 / CIP 108378 / DSM 44985 / JCM 13578</strain>
    </source>
</reference>
<dbReference type="EMBL" id="CP001958">
    <property type="protein sequence ID" value="ADG99170.1"/>
    <property type="molecule type" value="Genomic_DNA"/>
</dbReference>
<protein>
    <recommendedName>
        <fullName evidence="4">Malonyl CoA-acyl carrier protein transacylase</fullName>
        <ecNumber evidence="3">2.3.1.39</ecNumber>
    </recommendedName>
</protein>
<dbReference type="RefSeq" id="WP_013139619.1">
    <property type="nucleotide sequence ID" value="NC_014168.1"/>
</dbReference>
<dbReference type="SUPFAM" id="SSF55048">
    <property type="entry name" value="Probable ACP-binding domain of malonyl-CoA ACP transacylase"/>
    <property type="match status" value="1"/>
</dbReference>